<dbReference type="InterPro" id="IPR018490">
    <property type="entry name" value="cNMP-bd_dom_sf"/>
</dbReference>
<dbReference type="InterPro" id="IPR000595">
    <property type="entry name" value="cNMP-bd_dom"/>
</dbReference>
<dbReference type="InterPro" id="IPR036390">
    <property type="entry name" value="WH_DNA-bd_sf"/>
</dbReference>
<dbReference type="SUPFAM" id="SSF46785">
    <property type="entry name" value="Winged helix' DNA-binding domain"/>
    <property type="match status" value="1"/>
</dbReference>
<dbReference type="Gene3D" id="2.60.120.10">
    <property type="entry name" value="Jelly Rolls"/>
    <property type="match status" value="1"/>
</dbReference>
<evidence type="ECO:0000256" key="2">
    <source>
        <dbReference type="ARBA" id="ARBA00023125"/>
    </source>
</evidence>
<dbReference type="GO" id="GO:0003677">
    <property type="term" value="F:DNA binding"/>
    <property type="evidence" value="ECO:0007669"/>
    <property type="project" value="UniProtKB-KW"/>
</dbReference>
<keyword evidence="2" id="KW-0238">DNA-binding</keyword>
<dbReference type="AlphaFoldDB" id="A0AAP6V6D9"/>
<dbReference type="GO" id="GO:0006355">
    <property type="term" value="P:regulation of DNA-templated transcription"/>
    <property type="evidence" value="ECO:0007669"/>
    <property type="project" value="InterPro"/>
</dbReference>
<gene>
    <name evidence="6" type="ORF">GTI81_08140</name>
</gene>
<dbReference type="InterPro" id="IPR014710">
    <property type="entry name" value="RmlC-like_jellyroll"/>
</dbReference>
<reference evidence="6 7" key="1">
    <citation type="submission" date="2019-04" db="EMBL/GenBank/DDBJ databases">
        <title>Step-wise assembly of the neonatal virome modulated by breast feeding.</title>
        <authorList>
            <person name="Liang G."/>
            <person name="Bushman F."/>
        </authorList>
    </citation>
    <scope>NUCLEOTIDE SEQUENCE [LARGE SCALE GENOMIC DNA]</scope>
    <source>
        <strain evidence="6 7">E3754</strain>
    </source>
</reference>
<feature type="domain" description="HTH crp-type" evidence="5">
    <location>
        <begin position="148"/>
        <end position="211"/>
    </location>
</feature>
<comment type="caution">
    <text evidence="6">The sequence shown here is derived from an EMBL/GenBank/DDBJ whole genome shotgun (WGS) entry which is preliminary data.</text>
</comment>
<evidence type="ECO:0000256" key="3">
    <source>
        <dbReference type="ARBA" id="ARBA00023163"/>
    </source>
</evidence>
<dbReference type="InterPro" id="IPR012318">
    <property type="entry name" value="HTH_CRP"/>
</dbReference>
<dbReference type="Pfam" id="PF13545">
    <property type="entry name" value="HTH_Crp_2"/>
    <property type="match status" value="1"/>
</dbReference>
<accession>A0AAP6V6D9</accession>
<evidence type="ECO:0000256" key="1">
    <source>
        <dbReference type="ARBA" id="ARBA00023015"/>
    </source>
</evidence>
<evidence type="ECO:0000313" key="6">
    <source>
        <dbReference type="EMBL" id="MXS52680.1"/>
    </source>
</evidence>
<proteinExistence type="predicted"/>
<dbReference type="SUPFAM" id="SSF51206">
    <property type="entry name" value="cAMP-binding domain-like"/>
    <property type="match status" value="1"/>
</dbReference>
<sequence length="221" mass="25450">MKYLKNRQKLQEYIDLYQLQSYMDTPLAEIGHLVTFEKSEHLIELDQPSNHLYFLLEGNVMIYTPTLEEQKVCISYTHPIALLGEASSLWKKSPKSNVLANTACLCLCIPLDEHRTALQNDLLFLQTICLTLSERLNSGALLASSLIEPVDVRLAKYILAHQKNSYFNCKLTTCATTLNVSYRHLTRLITQFKKEGLIQKEQQEYLILNPEKLTDIAKMKR</sequence>
<evidence type="ECO:0000259" key="5">
    <source>
        <dbReference type="PROSITE" id="PS51063"/>
    </source>
</evidence>
<dbReference type="CDD" id="cd00038">
    <property type="entry name" value="CAP_ED"/>
    <property type="match status" value="1"/>
</dbReference>
<dbReference type="EMBL" id="WVTJ01000012">
    <property type="protein sequence ID" value="MXS52680.1"/>
    <property type="molecule type" value="Genomic_DNA"/>
</dbReference>
<dbReference type="Pfam" id="PF00027">
    <property type="entry name" value="cNMP_binding"/>
    <property type="match status" value="1"/>
</dbReference>
<dbReference type="RefSeq" id="WP_010823692.1">
    <property type="nucleotide sequence ID" value="NZ_JAREUS010000001.1"/>
</dbReference>
<protein>
    <submittedName>
        <fullName evidence="6">Cyclic nucleotide-binding domain-containing protein</fullName>
    </submittedName>
</protein>
<keyword evidence="1" id="KW-0805">Transcription regulation</keyword>
<organism evidence="6 7">
    <name type="scientific">Enterococcus faecalis</name>
    <name type="common">Streptococcus faecalis</name>
    <dbReference type="NCBI Taxonomy" id="1351"/>
    <lineage>
        <taxon>Bacteria</taxon>
        <taxon>Bacillati</taxon>
        <taxon>Bacillota</taxon>
        <taxon>Bacilli</taxon>
        <taxon>Lactobacillales</taxon>
        <taxon>Enterococcaceae</taxon>
        <taxon>Enterococcus</taxon>
    </lineage>
</organism>
<dbReference type="PROSITE" id="PS51063">
    <property type="entry name" value="HTH_CRP_2"/>
    <property type="match status" value="1"/>
</dbReference>
<dbReference type="PROSITE" id="PS50042">
    <property type="entry name" value="CNMP_BINDING_3"/>
    <property type="match status" value="1"/>
</dbReference>
<name>A0AAP6V6D9_ENTFL</name>
<evidence type="ECO:0000259" key="4">
    <source>
        <dbReference type="PROSITE" id="PS50042"/>
    </source>
</evidence>
<feature type="domain" description="Cyclic nucleotide-binding" evidence="4">
    <location>
        <begin position="15"/>
        <end position="118"/>
    </location>
</feature>
<evidence type="ECO:0000313" key="7">
    <source>
        <dbReference type="Proteomes" id="UP000429730"/>
    </source>
</evidence>
<keyword evidence="3" id="KW-0804">Transcription</keyword>
<dbReference type="Proteomes" id="UP000429730">
    <property type="component" value="Unassembled WGS sequence"/>
</dbReference>